<organism evidence="3 4">
    <name type="scientific">Parelaphostrongylus tenuis</name>
    <name type="common">Meningeal worm</name>
    <dbReference type="NCBI Taxonomy" id="148309"/>
    <lineage>
        <taxon>Eukaryota</taxon>
        <taxon>Metazoa</taxon>
        <taxon>Ecdysozoa</taxon>
        <taxon>Nematoda</taxon>
        <taxon>Chromadorea</taxon>
        <taxon>Rhabditida</taxon>
        <taxon>Rhabditina</taxon>
        <taxon>Rhabditomorpha</taxon>
        <taxon>Strongyloidea</taxon>
        <taxon>Metastrongylidae</taxon>
        <taxon>Parelaphostrongylus</taxon>
    </lineage>
</organism>
<name>A0AAD5QHS4_PARTN</name>
<dbReference type="Gene3D" id="2.40.50.40">
    <property type="match status" value="1"/>
</dbReference>
<feature type="compositionally biased region" description="Basic and acidic residues" evidence="1">
    <location>
        <begin position="1"/>
        <end position="18"/>
    </location>
</feature>
<dbReference type="PROSITE" id="PS50013">
    <property type="entry name" value="CHROMO_2"/>
    <property type="match status" value="1"/>
</dbReference>
<dbReference type="InterPro" id="IPR000953">
    <property type="entry name" value="Chromo/chromo_shadow_dom"/>
</dbReference>
<feature type="compositionally biased region" description="Basic and acidic residues" evidence="1">
    <location>
        <begin position="206"/>
        <end position="219"/>
    </location>
</feature>
<dbReference type="EMBL" id="JAHQIW010000309">
    <property type="protein sequence ID" value="KAJ1347396.1"/>
    <property type="molecule type" value="Genomic_DNA"/>
</dbReference>
<sequence length="335" mass="37039">MDEFDQKLEHVSSMKSDAHSSNGRQKRASSRKATESIKKTVPKKKTDDEEEEYEVESILSHTVRNNETFYTVAWVGYPGEPSEVTEEDLKNCKELLREYKSRLSNSASVGKKTSNHVSPSRLENGQQRSTSTEKRGKSSSSSTKDMKKKNDKTSKVTTADSSASHALRSNGNASSISPNKANKEKKTSINTVSKPNVDTSSTPSAKETEKKKKATEEMKKKRKATTNGSTSDVSKPNGDTFSIPPTKRVRKSRHDIAPDSQLGFNNGCIVEAYKGFSINYAEPVVLVSYKEPLPRGFESKQDEIVPIRLVAEADPKRLIAHLVDLLSAGRRKAAI</sequence>
<feature type="domain" description="Chromo" evidence="2">
    <location>
        <begin position="53"/>
        <end position="102"/>
    </location>
</feature>
<dbReference type="AlphaFoldDB" id="A0AAD5QHS4"/>
<dbReference type="InterPro" id="IPR016197">
    <property type="entry name" value="Chromo-like_dom_sf"/>
</dbReference>
<dbReference type="SMART" id="SM00298">
    <property type="entry name" value="CHROMO"/>
    <property type="match status" value="1"/>
</dbReference>
<reference evidence="3" key="1">
    <citation type="submission" date="2021-06" db="EMBL/GenBank/DDBJ databases">
        <title>Parelaphostrongylus tenuis whole genome reference sequence.</title>
        <authorList>
            <person name="Garwood T.J."/>
            <person name="Larsen P.A."/>
            <person name="Fountain-Jones N.M."/>
            <person name="Garbe J.R."/>
            <person name="Macchietto M.G."/>
            <person name="Kania S.A."/>
            <person name="Gerhold R.W."/>
            <person name="Richards J.E."/>
            <person name="Wolf T.M."/>
        </authorList>
    </citation>
    <scope>NUCLEOTIDE SEQUENCE</scope>
    <source>
        <strain evidence="3">MNPRO001-30</strain>
        <tissue evidence="3">Meninges</tissue>
    </source>
</reference>
<evidence type="ECO:0000313" key="4">
    <source>
        <dbReference type="Proteomes" id="UP001196413"/>
    </source>
</evidence>
<proteinExistence type="predicted"/>
<dbReference type="Proteomes" id="UP001196413">
    <property type="component" value="Unassembled WGS sequence"/>
</dbReference>
<feature type="compositionally biased region" description="Polar residues" evidence="1">
    <location>
        <begin position="227"/>
        <end position="240"/>
    </location>
</feature>
<dbReference type="Pfam" id="PF00385">
    <property type="entry name" value="Chromo"/>
    <property type="match status" value="1"/>
</dbReference>
<feature type="region of interest" description="Disordered" evidence="1">
    <location>
        <begin position="1"/>
        <end position="58"/>
    </location>
</feature>
<dbReference type="SUPFAM" id="SSF54160">
    <property type="entry name" value="Chromo domain-like"/>
    <property type="match status" value="1"/>
</dbReference>
<dbReference type="InterPro" id="IPR023780">
    <property type="entry name" value="Chromo_domain"/>
</dbReference>
<evidence type="ECO:0000256" key="1">
    <source>
        <dbReference type="SAM" id="MobiDB-lite"/>
    </source>
</evidence>
<gene>
    <name evidence="3" type="ORF">KIN20_002436</name>
</gene>
<accession>A0AAD5QHS4</accession>
<feature type="compositionally biased region" description="Polar residues" evidence="1">
    <location>
        <begin position="159"/>
        <end position="180"/>
    </location>
</feature>
<evidence type="ECO:0000313" key="3">
    <source>
        <dbReference type="EMBL" id="KAJ1347396.1"/>
    </source>
</evidence>
<protein>
    <recommendedName>
        <fullName evidence="2">Chromo domain-containing protein</fullName>
    </recommendedName>
</protein>
<feature type="compositionally biased region" description="Polar residues" evidence="1">
    <location>
        <begin position="102"/>
        <end position="128"/>
    </location>
</feature>
<feature type="region of interest" description="Disordered" evidence="1">
    <location>
        <begin position="102"/>
        <end position="252"/>
    </location>
</feature>
<comment type="caution">
    <text evidence="3">The sequence shown here is derived from an EMBL/GenBank/DDBJ whole genome shotgun (WGS) entry which is preliminary data.</text>
</comment>
<feature type="compositionally biased region" description="Polar residues" evidence="1">
    <location>
        <begin position="188"/>
        <end position="204"/>
    </location>
</feature>
<evidence type="ECO:0000259" key="2">
    <source>
        <dbReference type="PROSITE" id="PS50013"/>
    </source>
</evidence>
<keyword evidence="4" id="KW-1185">Reference proteome</keyword>